<dbReference type="EMBL" id="SRIB01000002">
    <property type="protein sequence ID" value="TFZ41496.1"/>
    <property type="molecule type" value="Genomic_DNA"/>
</dbReference>
<evidence type="ECO:0000313" key="8">
    <source>
        <dbReference type="EMBL" id="TFZ41496.1"/>
    </source>
</evidence>
<evidence type="ECO:0000256" key="6">
    <source>
        <dbReference type="ARBA" id="ARBA00023136"/>
    </source>
</evidence>
<evidence type="ECO:0000256" key="2">
    <source>
        <dbReference type="ARBA" id="ARBA00005262"/>
    </source>
</evidence>
<keyword evidence="9" id="KW-1185">Reference proteome</keyword>
<dbReference type="AlphaFoldDB" id="A0A4Z0D992"/>
<comment type="subcellular location">
    <subcellularLocation>
        <location evidence="1">Cell membrane</location>
        <topology evidence="1">Multi-pass membrane protein</topology>
    </subcellularLocation>
</comment>
<dbReference type="InterPro" id="IPR003370">
    <property type="entry name" value="Chromate_transpt"/>
</dbReference>
<dbReference type="PANTHER" id="PTHR43663:SF1">
    <property type="entry name" value="CHROMATE TRANSPORTER"/>
    <property type="match status" value="1"/>
</dbReference>
<comment type="similarity">
    <text evidence="2">Belongs to the chromate ion transporter (CHR) (TC 2.A.51) family.</text>
</comment>
<dbReference type="PANTHER" id="PTHR43663">
    <property type="entry name" value="CHROMATE TRANSPORT PROTEIN-RELATED"/>
    <property type="match status" value="1"/>
</dbReference>
<feature type="transmembrane region" description="Helical" evidence="7">
    <location>
        <begin position="78"/>
        <end position="98"/>
    </location>
</feature>
<evidence type="ECO:0000256" key="5">
    <source>
        <dbReference type="ARBA" id="ARBA00022989"/>
    </source>
</evidence>
<feature type="transmembrane region" description="Helical" evidence="7">
    <location>
        <begin position="110"/>
        <end position="131"/>
    </location>
</feature>
<proteinExistence type="inferred from homology"/>
<keyword evidence="3" id="KW-1003">Cell membrane</keyword>
<evidence type="ECO:0000313" key="9">
    <source>
        <dbReference type="Proteomes" id="UP000298381"/>
    </source>
</evidence>
<dbReference type="OrthoDB" id="9788907at2"/>
<dbReference type="Proteomes" id="UP000298381">
    <property type="component" value="Unassembled WGS sequence"/>
</dbReference>
<evidence type="ECO:0000256" key="4">
    <source>
        <dbReference type="ARBA" id="ARBA00022692"/>
    </source>
</evidence>
<evidence type="ECO:0000256" key="1">
    <source>
        <dbReference type="ARBA" id="ARBA00004651"/>
    </source>
</evidence>
<dbReference type="GO" id="GO:0005886">
    <property type="term" value="C:plasma membrane"/>
    <property type="evidence" value="ECO:0007669"/>
    <property type="project" value="UniProtKB-SubCell"/>
</dbReference>
<protein>
    <submittedName>
        <fullName evidence="8">Chromate transporter</fullName>
    </submittedName>
</protein>
<organism evidence="8 9">
    <name type="scientific">Soehngenia longivitae</name>
    <dbReference type="NCBI Taxonomy" id="2562294"/>
    <lineage>
        <taxon>Bacteria</taxon>
        <taxon>Bacillati</taxon>
        <taxon>Bacillota</taxon>
        <taxon>Tissierellia</taxon>
        <taxon>Tissierellales</taxon>
        <taxon>Tissierellaceae</taxon>
        <taxon>Soehngenia</taxon>
    </lineage>
</organism>
<gene>
    <name evidence="8" type="ORF">E4100_02640</name>
</gene>
<dbReference type="RefSeq" id="WP_135270484.1">
    <property type="nucleotide sequence ID" value="NZ_SRIB01000002.1"/>
</dbReference>
<comment type="caution">
    <text evidence="8">The sequence shown here is derived from an EMBL/GenBank/DDBJ whole genome shotgun (WGS) entry which is preliminary data.</text>
</comment>
<feature type="transmembrane region" description="Helical" evidence="7">
    <location>
        <begin position="143"/>
        <end position="172"/>
    </location>
</feature>
<feature type="transmembrane region" description="Helical" evidence="7">
    <location>
        <begin position="7"/>
        <end position="29"/>
    </location>
</feature>
<dbReference type="Pfam" id="PF02417">
    <property type="entry name" value="Chromate_transp"/>
    <property type="match status" value="1"/>
</dbReference>
<keyword evidence="4 7" id="KW-0812">Transmembrane</keyword>
<sequence length="173" mass="18909">MPVLLDLFISFFKIGAFSFGGGYAMLPFIEDVVIYEHGWLSATEYIDILAISEMTPGPIAINSATFIGYKIAGFTGSLVSTIGVVLPSFIVVSLLFYVISRFKNTKVVEWIFQGIRPIVVGLILAAFISVFNNTVADIKAVFISITVFLLVYVKKINPIVCILIAGLLGIILY</sequence>
<dbReference type="InterPro" id="IPR052518">
    <property type="entry name" value="CHR_Transporter"/>
</dbReference>
<evidence type="ECO:0000256" key="7">
    <source>
        <dbReference type="SAM" id="Phobius"/>
    </source>
</evidence>
<dbReference type="GO" id="GO:0015109">
    <property type="term" value="F:chromate transmembrane transporter activity"/>
    <property type="evidence" value="ECO:0007669"/>
    <property type="project" value="InterPro"/>
</dbReference>
<reference evidence="8 9" key="1">
    <citation type="submission" date="2019-03" db="EMBL/GenBank/DDBJ databases">
        <title>Draft genome sequence data and analysis of a Fermenting Bacterium, Soehngenia longevitae strain 1933PT, isolated from petroleum reservoir in Azerbaijan.</title>
        <authorList>
            <person name="Grouzdev D.S."/>
            <person name="Bidzhieva S.K."/>
            <person name="Sokolova D.S."/>
            <person name="Tourova T.P."/>
            <person name="Poltaraus A.B."/>
            <person name="Nazina T.N."/>
        </authorList>
    </citation>
    <scope>NUCLEOTIDE SEQUENCE [LARGE SCALE GENOMIC DNA]</scope>
    <source>
        <strain evidence="8 9">1933P</strain>
    </source>
</reference>
<accession>A0A4Z0D992</accession>
<name>A0A4Z0D992_9FIRM</name>
<keyword evidence="6 7" id="KW-0472">Membrane</keyword>
<evidence type="ECO:0000256" key="3">
    <source>
        <dbReference type="ARBA" id="ARBA00022475"/>
    </source>
</evidence>
<keyword evidence="5 7" id="KW-1133">Transmembrane helix</keyword>